<evidence type="ECO:0000313" key="3">
    <source>
        <dbReference type="Proteomes" id="UP001187471"/>
    </source>
</evidence>
<organism evidence="2 3">
    <name type="scientific">Escallonia rubra</name>
    <dbReference type="NCBI Taxonomy" id="112253"/>
    <lineage>
        <taxon>Eukaryota</taxon>
        <taxon>Viridiplantae</taxon>
        <taxon>Streptophyta</taxon>
        <taxon>Embryophyta</taxon>
        <taxon>Tracheophyta</taxon>
        <taxon>Spermatophyta</taxon>
        <taxon>Magnoliopsida</taxon>
        <taxon>eudicotyledons</taxon>
        <taxon>Gunneridae</taxon>
        <taxon>Pentapetalae</taxon>
        <taxon>asterids</taxon>
        <taxon>campanulids</taxon>
        <taxon>Escalloniales</taxon>
        <taxon>Escalloniaceae</taxon>
        <taxon>Escallonia</taxon>
    </lineage>
</organism>
<sequence length="70" mass="8379">MLLNNAFKRHLLFKCPLHYVAFLLPFLYIVRSVIESMGKHQADFDLPTVRYEDIQLCKKVKEIVEELRRT</sequence>
<feature type="transmembrane region" description="Helical" evidence="1">
    <location>
        <begin position="16"/>
        <end position="34"/>
    </location>
</feature>
<accession>A0AA88R0G5</accession>
<evidence type="ECO:0000313" key="2">
    <source>
        <dbReference type="EMBL" id="KAK2970646.1"/>
    </source>
</evidence>
<dbReference type="Proteomes" id="UP001187471">
    <property type="component" value="Unassembled WGS sequence"/>
</dbReference>
<keyword evidence="3" id="KW-1185">Reference proteome</keyword>
<dbReference type="AlphaFoldDB" id="A0AA88R0G5"/>
<dbReference type="EMBL" id="JAVXUO010002677">
    <property type="protein sequence ID" value="KAK2970646.1"/>
    <property type="molecule type" value="Genomic_DNA"/>
</dbReference>
<comment type="caution">
    <text evidence="2">The sequence shown here is derived from an EMBL/GenBank/DDBJ whole genome shotgun (WGS) entry which is preliminary data.</text>
</comment>
<keyword evidence="1" id="KW-0472">Membrane</keyword>
<keyword evidence="1" id="KW-0812">Transmembrane</keyword>
<evidence type="ECO:0000256" key="1">
    <source>
        <dbReference type="SAM" id="Phobius"/>
    </source>
</evidence>
<proteinExistence type="predicted"/>
<gene>
    <name evidence="2" type="ORF">RJ640_012234</name>
</gene>
<keyword evidence="1" id="KW-1133">Transmembrane helix</keyword>
<name>A0AA88R0G5_9ASTE</name>
<reference evidence="2" key="1">
    <citation type="submission" date="2022-12" db="EMBL/GenBank/DDBJ databases">
        <title>Draft genome assemblies for two species of Escallonia (Escalloniales).</title>
        <authorList>
            <person name="Chanderbali A."/>
            <person name="Dervinis C."/>
            <person name="Anghel I."/>
            <person name="Soltis D."/>
            <person name="Soltis P."/>
            <person name="Zapata F."/>
        </authorList>
    </citation>
    <scope>NUCLEOTIDE SEQUENCE</scope>
    <source>
        <strain evidence="2">UCBG92.1500</strain>
        <tissue evidence="2">Leaf</tissue>
    </source>
</reference>
<protein>
    <submittedName>
        <fullName evidence="2">Uncharacterized protein</fullName>
    </submittedName>
</protein>